<keyword evidence="3" id="KW-1185">Reference proteome</keyword>
<dbReference type="EMBL" id="CDMY01000390">
    <property type="protein sequence ID" value="CEM08953.1"/>
    <property type="molecule type" value="Genomic_DNA"/>
</dbReference>
<gene>
    <name evidence="2" type="ORF">Vbra_21231</name>
</gene>
<evidence type="ECO:0000313" key="2">
    <source>
        <dbReference type="EMBL" id="CEM08953.1"/>
    </source>
</evidence>
<name>A0A0G4F8B7_VITBC</name>
<dbReference type="Proteomes" id="UP000041254">
    <property type="component" value="Unassembled WGS sequence"/>
</dbReference>
<dbReference type="PANTHER" id="PTHR35115">
    <property type="entry name" value="CYCLIN DELTA-3"/>
    <property type="match status" value="1"/>
</dbReference>
<keyword evidence="1" id="KW-1133">Transmembrane helix</keyword>
<dbReference type="VEuPathDB" id="CryptoDB:Vbra_21231"/>
<accession>A0A0G4F8B7</accession>
<sequence length="409" mass="45910">MESAGWGREKPWRRRIWLFFVFKCLSWCPSFTFLLRSHSTARPRPRRFSATHAIDTNAQDQLAPPAVASTSHSSVADEHLTFLRDVAAVPEATLPSKELPHFISLLQRRGYEVVSPSPSRGNFHPFFIPLARNTSADESNPSSYLGLLKWPSAPEDMPLPVVRPGPSGVSLVSFDIRSLMKRFAVEEDLRGDETAGETVQLVNSLLNEGEGYELGDVHRLGLGLPRYLALKRVGRFPDVYEALVDLHLAKGDTYSAMVASEKYYKEVKGWGRPLAYHADLMATHRGNTEVARDAAKVALKLPIWTTAADDAELRRTVDLAADRSYDEYRDSFLRRSRDPRTEEIQRGRKLKYVVALERAAWLMDAMMFGLKSKTGGEGPVYVPWSAIKQQLADLYTEGGAPEMARFVLT</sequence>
<proteinExistence type="predicted"/>
<keyword evidence="1" id="KW-0472">Membrane</keyword>
<dbReference type="OrthoDB" id="537706at2759"/>
<dbReference type="STRING" id="1169540.A0A0G4F8B7"/>
<dbReference type="AlphaFoldDB" id="A0A0G4F8B7"/>
<protein>
    <submittedName>
        <fullName evidence="2">Uncharacterized protein</fullName>
    </submittedName>
</protein>
<reference evidence="2 3" key="1">
    <citation type="submission" date="2014-11" db="EMBL/GenBank/DDBJ databases">
        <authorList>
            <person name="Zhu J."/>
            <person name="Qi W."/>
            <person name="Song R."/>
        </authorList>
    </citation>
    <scope>NUCLEOTIDE SEQUENCE [LARGE SCALE GENOMIC DNA]</scope>
</reference>
<evidence type="ECO:0000256" key="1">
    <source>
        <dbReference type="SAM" id="Phobius"/>
    </source>
</evidence>
<dbReference type="PANTHER" id="PTHR35115:SF1">
    <property type="entry name" value="PROTEIN IN CHLOROPLAST ATPASE BIOGENESIS, CHLOROPLASTIC"/>
    <property type="match status" value="1"/>
</dbReference>
<dbReference type="InterPro" id="IPR045287">
    <property type="entry name" value="PAB"/>
</dbReference>
<dbReference type="OMA" id="NIAQWED"/>
<keyword evidence="1" id="KW-0812">Transmembrane</keyword>
<organism evidence="2 3">
    <name type="scientific">Vitrella brassicaformis (strain CCMP3155)</name>
    <dbReference type="NCBI Taxonomy" id="1169540"/>
    <lineage>
        <taxon>Eukaryota</taxon>
        <taxon>Sar</taxon>
        <taxon>Alveolata</taxon>
        <taxon>Colpodellida</taxon>
        <taxon>Vitrellaceae</taxon>
        <taxon>Vitrella</taxon>
    </lineage>
</organism>
<feature type="transmembrane region" description="Helical" evidence="1">
    <location>
        <begin position="16"/>
        <end position="35"/>
    </location>
</feature>
<evidence type="ECO:0000313" key="3">
    <source>
        <dbReference type="Proteomes" id="UP000041254"/>
    </source>
</evidence>
<dbReference type="InParanoid" id="A0A0G4F8B7"/>